<feature type="signal peptide" evidence="1">
    <location>
        <begin position="1"/>
        <end position="25"/>
    </location>
</feature>
<name>A0A1G9JTG9_9PSED</name>
<dbReference type="InterPro" id="IPR011050">
    <property type="entry name" value="Pectin_lyase_fold/virulence"/>
</dbReference>
<evidence type="ECO:0000313" key="2">
    <source>
        <dbReference type="EMBL" id="SDL40434.1"/>
    </source>
</evidence>
<dbReference type="STRING" id="137658.SAMN05216186_12032"/>
<dbReference type="NCBIfam" id="NF041518">
    <property type="entry name" value="choice_anch_Q"/>
    <property type="match status" value="1"/>
</dbReference>
<gene>
    <name evidence="2" type="ORF">SAMN05216186_12032</name>
</gene>
<organism evidence="2 3">
    <name type="scientific">Pseudomonas indica</name>
    <dbReference type="NCBI Taxonomy" id="137658"/>
    <lineage>
        <taxon>Bacteria</taxon>
        <taxon>Pseudomonadati</taxon>
        <taxon>Pseudomonadota</taxon>
        <taxon>Gammaproteobacteria</taxon>
        <taxon>Pseudomonadales</taxon>
        <taxon>Pseudomonadaceae</taxon>
        <taxon>Pseudomonas</taxon>
    </lineage>
</organism>
<sequence length="461" mass="49169">MHRAAFLTRGLPSALLMLVSTTVLANNKLLVTVTDDAFDGLCDVHCSLRDAVETANRTPGTDHILLPAGEYVLDLPAPEDERGVPYDEDDNLNGDLDVRDELVIQGRGDQRSRILGGNDRLFEVLPGAQLTLLRLGLEQGNTAYNGGAMENHGQLLLRQVRVQGNKASTQNPALTPLPPEDGYRFGQGGGIANYGTLEIYASSFQENRSEGFYWDNNLGRGGAIFNQGGNLLVRDSVFERNLVTDQADNGSGGAIYNGGQADIARSLFVANSGAEQSRGGAIANEAGGVLKLTNSTFSGNYSGALSNGYPANPEDALPSATLINVTITRSLGYGLYNWGDLRIRNSLIAGNLDPYEEGVALDCRNIGVFRYRAIGLLLSSQTSNCSADLYIDVGQTFTHLLEPLADNGGLSRTHALRPGGLAIDSGIGSCTTHDQRRLPRPQDGNGDGVAVCDLGAYERQP</sequence>
<dbReference type="SUPFAM" id="SSF51126">
    <property type="entry name" value="Pectin lyase-like"/>
    <property type="match status" value="1"/>
</dbReference>
<keyword evidence="1" id="KW-0732">Signal</keyword>
<dbReference type="EMBL" id="FNFD01000020">
    <property type="protein sequence ID" value="SDL40434.1"/>
    <property type="molecule type" value="Genomic_DNA"/>
</dbReference>
<dbReference type="InterPro" id="IPR059226">
    <property type="entry name" value="Choice_anch_Q_dom"/>
</dbReference>
<keyword evidence="3" id="KW-1185">Reference proteome</keyword>
<proteinExistence type="predicted"/>
<feature type="chain" id="PRO_5011512560" evidence="1">
    <location>
        <begin position="26"/>
        <end position="461"/>
    </location>
</feature>
<reference evidence="2 3" key="1">
    <citation type="submission" date="2016-10" db="EMBL/GenBank/DDBJ databases">
        <authorList>
            <person name="de Groot N.N."/>
        </authorList>
    </citation>
    <scope>NUCLEOTIDE SEQUENCE [LARGE SCALE GENOMIC DNA]</scope>
    <source>
        <strain evidence="2 3">JCM 21544</strain>
    </source>
</reference>
<evidence type="ECO:0000256" key="1">
    <source>
        <dbReference type="SAM" id="SignalP"/>
    </source>
</evidence>
<dbReference type="Proteomes" id="UP000198706">
    <property type="component" value="Unassembled WGS sequence"/>
</dbReference>
<protein>
    <submittedName>
        <fullName evidence="2">CSLREA domain-containing protein</fullName>
    </submittedName>
</protein>
<dbReference type="RefSeq" id="WP_084335593.1">
    <property type="nucleotide sequence ID" value="NZ_FNFD01000020.1"/>
</dbReference>
<evidence type="ECO:0000313" key="3">
    <source>
        <dbReference type="Proteomes" id="UP000198706"/>
    </source>
</evidence>
<dbReference type="AlphaFoldDB" id="A0A1G9JTG9"/>
<accession>A0A1G9JTG9</accession>